<dbReference type="InterPro" id="IPR016185">
    <property type="entry name" value="PreATP-grasp_dom_sf"/>
</dbReference>
<feature type="region of interest" description="Disordered" evidence="6">
    <location>
        <begin position="1"/>
        <end position="52"/>
    </location>
</feature>
<feature type="compositionally biased region" description="Low complexity" evidence="6">
    <location>
        <begin position="164"/>
        <end position="177"/>
    </location>
</feature>
<feature type="compositionally biased region" description="Acidic residues" evidence="6">
    <location>
        <begin position="1"/>
        <end position="10"/>
    </location>
</feature>
<dbReference type="SUPFAM" id="SSF52440">
    <property type="entry name" value="PreATP-grasp domain"/>
    <property type="match status" value="1"/>
</dbReference>
<dbReference type="Pfam" id="PF03738">
    <property type="entry name" value="GSP_synth"/>
    <property type="match status" value="2"/>
</dbReference>
<name>A0ABQ5KYI5_9EUKA</name>
<evidence type="ECO:0000259" key="7">
    <source>
        <dbReference type="Pfam" id="PF03738"/>
    </source>
</evidence>
<evidence type="ECO:0000256" key="1">
    <source>
        <dbReference type="ARBA" id="ARBA00022598"/>
    </source>
</evidence>
<evidence type="ECO:0000256" key="4">
    <source>
        <dbReference type="ARBA" id="ARBA00022840"/>
    </source>
</evidence>
<feature type="domain" description="Glutathionylspermidine synthase pre-ATP-grasp-like" evidence="7">
    <location>
        <begin position="298"/>
        <end position="418"/>
    </location>
</feature>
<comment type="caution">
    <text evidence="8">The sequence shown here is derived from an EMBL/GenBank/DDBJ whole genome shotgun (WGS) entry which is preliminary data.</text>
</comment>
<evidence type="ECO:0000256" key="2">
    <source>
        <dbReference type="ARBA" id="ARBA00022723"/>
    </source>
</evidence>
<reference evidence="8" key="1">
    <citation type="submission" date="2022-03" db="EMBL/GenBank/DDBJ databases">
        <title>Draft genome sequence of Aduncisulcus paluster, a free-living microaerophilic Fornicata.</title>
        <authorList>
            <person name="Yuyama I."/>
            <person name="Kume K."/>
            <person name="Tamura T."/>
            <person name="Inagaki Y."/>
            <person name="Hashimoto T."/>
        </authorList>
    </citation>
    <scope>NUCLEOTIDE SEQUENCE</scope>
    <source>
        <strain evidence="8">NY0171</strain>
    </source>
</reference>
<evidence type="ECO:0000256" key="3">
    <source>
        <dbReference type="ARBA" id="ARBA00022741"/>
    </source>
</evidence>
<evidence type="ECO:0000256" key="5">
    <source>
        <dbReference type="ARBA" id="ARBA00022842"/>
    </source>
</evidence>
<accession>A0ABQ5KYI5</accession>
<gene>
    <name evidence="8" type="ORF">ADUPG1_003443</name>
</gene>
<dbReference type="Proteomes" id="UP001057375">
    <property type="component" value="Unassembled WGS sequence"/>
</dbReference>
<keyword evidence="1" id="KW-0436">Ligase</keyword>
<sequence>MPDPSVGDDDAGAHESQPGRGAVRWQEPGVTKPRPPTVAEARARDKARRAREAEQRLAEVQAEKAEERRRTRKNVLMGSAVVAGIAAVVAATCVQQGSNVVAPEEYCERGTSSSGGMFIYAGSAYQYYYGGHNRGIGTTATGGSLELPRGTTAKTSSGTRISKSDGSGSVSRSPSFGELMRREHARPRPGWEQTVASQGMCYGTPARMADGSDRPYWDESVHYVFDMDEVLSLEATVEVLHSMCLEAVEQVVLLGRYRDFGLPEWTWEHVEKSWRRNDPHLYGRFDLRYDGQRPPTEVFPEDDQWNSLHEQLVARWKQIGGQLPGTETHFTWSSADQTGEDHVTLAYLQECAAEAGLNTVGLPIEEIGWDRDLNRLVDLEEAPIESIFKLYPWEWMLDDDFGRHAVDLLPETLWIEPL</sequence>
<feature type="non-terminal residue" evidence="8">
    <location>
        <position position="418"/>
    </location>
</feature>
<evidence type="ECO:0000256" key="6">
    <source>
        <dbReference type="SAM" id="MobiDB-lite"/>
    </source>
</evidence>
<evidence type="ECO:0000313" key="9">
    <source>
        <dbReference type="Proteomes" id="UP001057375"/>
    </source>
</evidence>
<proteinExistence type="predicted"/>
<dbReference type="SUPFAM" id="SSF56059">
    <property type="entry name" value="Glutathione synthetase ATP-binding domain-like"/>
    <property type="match status" value="1"/>
</dbReference>
<keyword evidence="4" id="KW-0067">ATP-binding</keyword>
<organism evidence="8 9">
    <name type="scientific">Aduncisulcus paluster</name>
    <dbReference type="NCBI Taxonomy" id="2918883"/>
    <lineage>
        <taxon>Eukaryota</taxon>
        <taxon>Metamonada</taxon>
        <taxon>Carpediemonas-like organisms</taxon>
        <taxon>Aduncisulcus</taxon>
    </lineage>
</organism>
<dbReference type="EMBL" id="BQXS01004727">
    <property type="protein sequence ID" value="GKT37505.1"/>
    <property type="molecule type" value="Genomic_DNA"/>
</dbReference>
<keyword evidence="2" id="KW-0479">Metal-binding</keyword>
<feature type="domain" description="Glutathionylspermidine synthase pre-ATP-grasp-like" evidence="7">
    <location>
        <begin position="191"/>
        <end position="295"/>
    </location>
</feature>
<feature type="region of interest" description="Disordered" evidence="6">
    <location>
        <begin position="140"/>
        <end position="190"/>
    </location>
</feature>
<keyword evidence="9" id="KW-1185">Reference proteome</keyword>
<keyword evidence="5" id="KW-0460">Magnesium</keyword>
<protein>
    <submittedName>
        <fullName evidence="8">Glutathionylspermidine synthase family protein</fullName>
    </submittedName>
</protein>
<feature type="compositionally biased region" description="Polar residues" evidence="6">
    <location>
        <begin position="152"/>
        <end position="161"/>
    </location>
</feature>
<dbReference type="InterPro" id="IPR005494">
    <property type="entry name" value="GSPS_pre-ATP-grasp-like_dom"/>
</dbReference>
<keyword evidence="3" id="KW-0547">Nucleotide-binding</keyword>
<evidence type="ECO:0000313" key="8">
    <source>
        <dbReference type="EMBL" id="GKT37505.1"/>
    </source>
</evidence>